<evidence type="ECO:0000313" key="1">
    <source>
        <dbReference type="EMBL" id="QDJ96802.1"/>
    </source>
</evidence>
<proteinExistence type="predicted"/>
<reference evidence="1" key="1">
    <citation type="submission" date="2019-06" db="EMBL/GenBank/DDBJ databases">
        <title>Complete genome sequence of Aeromonas hydrophila bacteriophage PS1.</title>
        <authorList>
            <person name="Rai S."/>
            <person name="Tyagi A."/>
            <person name="Kumar N."/>
            <person name="Singh N."/>
        </authorList>
    </citation>
    <scope>NUCLEOTIDE SEQUENCE [LARGE SCALE GENOMIC DNA]</scope>
</reference>
<organism evidence="1 2">
    <name type="scientific">Aeromonas phage PS1</name>
    <dbReference type="NCBI Taxonomy" id="2591406"/>
    <lineage>
        <taxon>Viruses</taxon>
        <taxon>Duplodnaviria</taxon>
        <taxon>Heunggongvirae</taxon>
        <taxon>Uroviricota</taxon>
        <taxon>Caudoviricetes</taxon>
        <taxon>Chimalliviridae</taxon>
        <taxon>Ferozepurvirus</taxon>
        <taxon>Ferozepurvirus PS1</taxon>
    </lineage>
</organism>
<keyword evidence="2" id="KW-1185">Reference proteome</keyword>
<gene>
    <name evidence="1" type="ORF">PS1_0043</name>
</gene>
<evidence type="ECO:0000313" key="2">
    <source>
        <dbReference type="Proteomes" id="UP000317703"/>
    </source>
</evidence>
<dbReference type="Proteomes" id="UP000317703">
    <property type="component" value="Segment"/>
</dbReference>
<name>A0A514TUW3_9CAUD</name>
<sequence>MFVYLNAFNYDELIGGIVERLGIQDEPLTYEILLKAFKSVSERLKRRKELLSSANEDPDNVVEKLADRYLELVRISPHFNDETNPISFLVELIVGSKPQSVWEGYEIYRILSEVHQEVGNDKDGYCLDIDPDEALAIAETILEHIESNKLIGENPLDSFLEEHIKNQLIGDEPGSLQLEVIDSPGKVVNYGNALITLPLLLAKVEHYEVI</sequence>
<dbReference type="EMBL" id="MN032614">
    <property type="protein sequence ID" value="QDJ96802.1"/>
    <property type="molecule type" value="Genomic_DNA"/>
</dbReference>
<accession>A0A514TUW3</accession>
<protein>
    <submittedName>
        <fullName evidence="1">Uncharacterized protein</fullName>
    </submittedName>
</protein>